<dbReference type="InterPro" id="IPR012551">
    <property type="entry name" value="DUF1707_SHOCT-like"/>
</dbReference>
<dbReference type="AlphaFoldDB" id="A0AAU7TNC5"/>
<name>A0AAU7TNC5_9ACTN</name>
<feature type="compositionally biased region" description="Basic and acidic residues" evidence="1">
    <location>
        <begin position="1"/>
        <end position="11"/>
    </location>
</feature>
<organism evidence="3">
    <name type="scientific">Kribbella sp. HUAS MG21</name>
    <dbReference type="NCBI Taxonomy" id="3160966"/>
    <lineage>
        <taxon>Bacteria</taxon>
        <taxon>Bacillati</taxon>
        <taxon>Actinomycetota</taxon>
        <taxon>Actinomycetes</taxon>
        <taxon>Propionibacteriales</taxon>
        <taxon>Kribbellaceae</taxon>
        <taxon>Kribbella</taxon>
    </lineage>
</organism>
<dbReference type="RefSeq" id="WP_350281232.1">
    <property type="nucleotide sequence ID" value="NZ_CP158165.1"/>
</dbReference>
<reference evidence="3" key="1">
    <citation type="submission" date="2024-06" db="EMBL/GenBank/DDBJ databases">
        <title>Kribbella sp. strain HUAS MG21 genome sequences.</title>
        <authorList>
            <person name="Mo P."/>
        </authorList>
    </citation>
    <scope>NUCLEOTIDE SEQUENCE</scope>
    <source>
        <strain evidence="3">HUAS MG21</strain>
    </source>
</reference>
<dbReference type="Pfam" id="PF08044">
    <property type="entry name" value="DUF1707"/>
    <property type="match status" value="1"/>
</dbReference>
<accession>A0AAU7TNC5</accession>
<proteinExistence type="predicted"/>
<dbReference type="EMBL" id="CP158165">
    <property type="protein sequence ID" value="XBV28480.1"/>
    <property type="molecule type" value="Genomic_DNA"/>
</dbReference>
<feature type="region of interest" description="Disordered" evidence="1">
    <location>
        <begin position="1"/>
        <end position="66"/>
    </location>
</feature>
<gene>
    <name evidence="3" type="ORF">ABN611_19020</name>
</gene>
<feature type="domain" description="DUF1707" evidence="2">
    <location>
        <begin position="71"/>
        <end position="123"/>
    </location>
</feature>
<sequence length="195" mass="22441">MSSPDHREDPRRHRQTWTGRGWYNDSTPQPRDERGWGWGPDWRATNRPTPADRPQDRTQDGIRDAGARKRVRIGDAERDRAVAQLSEHFVAGRLTQVEFEERSEQVTHARYSDDIDPLFDDLPTSAELQPAQPSRPVGVRRPGPPPQFLMIVPFLMIGLVVSSIALTAPWLLWGLFWIVLLSGLGRHHGHHHYRR</sequence>
<evidence type="ECO:0000313" key="3">
    <source>
        <dbReference type="EMBL" id="XBV28480.1"/>
    </source>
</evidence>
<protein>
    <submittedName>
        <fullName evidence="3">DUF1707 domain-containing protein</fullName>
    </submittedName>
</protein>
<feature type="compositionally biased region" description="Basic and acidic residues" evidence="1">
    <location>
        <begin position="53"/>
        <end position="66"/>
    </location>
</feature>
<evidence type="ECO:0000256" key="1">
    <source>
        <dbReference type="SAM" id="MobiDB-lite"/>
    </source>
</evidence>
<evidence type="ECO:0000259" key="2">
    <source>
        <dbReference type="Pfam" id="PF08044"/>
    </source>
</evidence>